<evidence type="ECO:0000256" key="2">
    <source>
        <dbReference type="SAM" id="MobiDB-lite"/>
    </source>
</evidence>
<dbReference type="Pfam" id="PF20400">
    <property type="entry name" value="BAR_4"/>
    <property type="match status" value="1"/>
</dbReference>
<dbReference type="Gene3D" id="1.20.1270.60">
    <property type="entry name" value="Arfaptin homology (AH) domain/BAR domain"/>
    <property type="match status" value="1"/>
</dbReference>
<accession>A0A9X0DI59</accession>
<dbReference type="CDD" id="cd13311">
    <property type="entry name" value="PH_Slm1"/>
    <property type="match status" value="1"/>
</dbReference>
<feature type="compositionally biased region" description="Polar residues" evidence="2">
    <location>
        <begin position="533"/>
        <end position="547"/>
    </location>
</feature>
<evidence type="ECO:0000256" key="1">
    <source>
        <dbReference type="ARBA" id="ARBA00022553"/>
    </source>
</evidence>
<reference evidence="4" key="1">
    <citation type="submission" date="2022-11" db="EMBL/GenBank/DDBJ databases">
        <title>Genome Resource of Sclerotinia nivalis Strain SnTB1, a Plant Pathogen Isolated from American Ginseng.</title>
        <authorList>
            <person name="Fan S."/>
        </authorList>
    </citation>
    <scope>NUCLEOTIDE SEQUENCE</scope>
    <source>
        <strain evidence="4">SnTB1</strain>
    </source>
</reference>
<keyword evidence="5" id="KW-1185">Reference proteome</keyword>
<feature type="compositionally biased region" description="Low complexity" evidence="2">
    <location>
        <begin position="789"/>
        <end position="802"/>
    </location>
</feature>
<dbReference type="Proteomes" id="UP001152300">
    <property type="component" value="Unassembled WGS sequence"/>
</dbReference>
<proteinExistence type="predicted"/>
<feature type="compositionally biased region" description="Basic residues" evidence="2">
    <location>
        <begin position="102"/>
        <end position="118"/>
    </location>
</feature>
<dbReference type="SUPFAM" id="SSF50729">
    <property type="entry name" value="PH domain-like"/>
    <property type="match status" value="1"/>
</dbReference>
<dbReference type="InterPro" id="IPR046868">
    <property type="entry name" value="BAR_4"/>
</dbReference>
<feature type="region of interest" description="Disordered" evidence="2">
    <location>
        <begin position="815"/>
        <end position="860"/>
    </location>
</feature>
<evidence type="ECO:0000313" key="4">
    <source>
        <dbReference type="EMBL" id="KAJ8063814.1"/>
    </source>
</evidence>
<dbReference type="InterPro" id="IPR046869">
    <property type="entry name" value="SLM1/RGC1-like_PH"/>
</dbReference>
<dbReference type="PANTHER" id="PTHR31941">
    <property type="entry name" value="CYTOSKELETAL SIGNALING PROTEIN SLM1"/>
    <property type="match status" value="1"/>
</dbReference>
<dbReference type="EMBL" id="JAPEIS010000008">
    <property type="protein sequence ID" value="KAJ8063814.1"/>
    <property type="molecule type" value="Genomic_DNA"/>
</dbReference>
<feature type="compositionally biased region" description="Polar residues" evidence="2">
    <location>
        <begin position="1"/>
        <end position="16"/>
    </location>
</feature>
<protein>
    <recommendedName>
        <fullName evidence="3">PH domain-containing protein</fullName>
    </recommendedName>
</protein>
<dbReference type="Gene3D" id="2.30.29.30">
    <property type="entry name" value="Pleckstrin-homology domain (PH domain)/Phosphotyrosine-binding domain (PTB)"/>
    <property type="match status" value="1"/>
</dbReference>
<gene>
    <name evidence="4" type="ORF">OCU04_007673</name>
</gene>
<feature type="domain" description="PH" evidence="3">
    <location>
        <begin position="415"/>
        <end position="518"/>
    </location>
</feature>
<dbReference type="InterPro" id="IPR027267">
    <property type="entry name" value="AH/BAR_dom_sf"/>
</dbReference>
<comment type="caution">
    <text evidence="4">The sequence shown here is derived from an EMBL/GenBank/DDBJ whole genome shotgun (WGS) entry which is preliminary data.</text>
</comment>
<dbReference type="PROSITE" id="PS50003">
    <property type="entry name" value="PH_DOMAIN"/>
    <property type="match status" value="1"/>
</dbReference>
<name>A0A9X0DI59_9HELO</name>
<dbReference type="Pfam" id="PF20399">
    <property type="entry name" value="PH_20"/>
    <property type="match status" value="1"/>
</dbReference>
<dbReference type="PANTHER" id="PTHR31941:SF16">
    <property type="entry name" value="PHOSPHATIDYLINOSITOL 4,5-BISPHOSPHATE-BINDING PROTEIN SLM1-RELATED"/>
    <property type="match status" value="1"/>
</dbReference>
<dbReference type="InterPro" id="IPR011993">
    <property type="entry name" value="PH-like_dom_sf"/>
</dbReference>
<feature type="region of interest" description="Disordered" evidence="2">
    <location>
        <begin position="788"/>
        <end position="807"/>
    </location>
</feature>
<dbReference type="SMART" id="SM00233">
    <property type="entry name" value="PH"/>
    <property type="match status" value="1"/>
</dbReference>
<feature type="compositionally biased region" description="Polar residues" evidence="2">
    <location>
        <begin position="825"/>
        <end position="837"/>
    </location>
</feature>
<dbReference type="InterPro" id="IPR001849">
    <property type="entry name" value="PH_domain"/>
</dbReference>
<organism evidence="4 5">
    <name type="scientific">Sclerotinia nivalis</name>
    <dbReference type="NCBI Taxonomy" id="352851"/>
    <lineage>
        <taxon>Eukaryota</taxon>
        <taxon>Fungi</taxon>
        <taxon>Dikarya</taxon>
        <taxon>Ascomycota</taxon>
        <taxon>Pezizomycotina</taxon>
        <taxon>Leotiomycetes</taxon>
        <taxon>Helotiales</taxon>
        <taxon>Sclerotiniaceae</taxon>
        <taxon>Sclerotinia</taxon>
    </lineage>
</organism>
<dbReference type="OrthoDB" id="5598057at2759"/>
<feature type="compositionally biased region" description="Polar residues" evidence="2">
    <location>
        <begin position="561"/>
        <end position="573"/>
    </location>
</feature>
<keyword evidence="1" id="KW-0597">Phosphoprotein</keyword>
<evidence type="ECO:0000313" key="5">
    <source>
        <dbReference type="Proteomes" id="UP001152300"/>
    </source>
</evidence>
<evidence type="ECO:0000259" key="3">
    <source>
        <dbReference type="PROSITE" id="PS50003"/>
    </source>
</evidence>
<feature type="region of interest" description="Disordered" evidence="2">
    <location>
        <begin position="1"/>
        <end position="129"/>
    </location>
</feature>
<dbReference type="AlphaFoldDB" id="A0A9X0DI59"/>
<dbReference type="InterPro" id="IPR043453">
    <property type="entry name" value="Slm1_PH"/>
</dbReference>
<sequence length="860" mass="93494">MSTVSTNSAIPAPSQSHTDRGYGAASTPRARPQSQFVNGGPAVTDYATNDLEPPANNQNSHGRFNEEWDANQRGSSIVDGNMHRSHSVMSQGDTLIPSRGGTLKKKTSLKRSSSKRSSRAGSVRSLAVHPQGDVDEFHSAFYSPVPTSGNPTDILANRFQAWRKVLKDLILYFKEIQSQYEHRSKSLSKVSNVINNTTAPSVFLPTGGIDDALQILRSYHKSAIAEANKSRDIEQDVILALTGLRSDLQQKIKEIKGLSGDFKNSVDKEMEATRKAVTALQEGLGQADVNPSQMTGKHDPYLLRLAVDRQVEKQIDEENYLHQAYLNLEASGRELEAIVVGEIQKSYNALAGILKREADTAYAAVDELRTGPIAMPKDHEWTAFVENDEYFVDPKIPVRTPEIIRYPGQDNELAGCIREGLLERKSKFLKSYTPGWYVLSPTHLHEFRSADKLQAPIMSLYLPEQKLGSHSNEGGSSNKFILKGRQTGALHRGHSWVFRAETRDTLLAWYEDIKNLTEKSPQERNAFVRQHARSVSGTSQRASSISSDGVMDEEDEEPFSAHTSAIIGTQGLKQEQKRPEPGGRFPSDLQVNAARGLQAPLSPSSGSSNFGGEADDAVITAAALPASGVSHNYGEDPNPASPTHAQMINQAAKEDGVNPYTYEPIQNLNTTRNNQHELPTTVAGAGLGGAALGIAGTAAYNDRELQKQREQAAMEATVIAAPNADQLREQADQEATMIAAPDDNTYEGKAQQQADLEAMAIAAPDMNMSGGRSLDDSSAAPWFNEAQETAASTTATTATTTTEPRSVETLLDPLAKDLGRPTLAAGQNHQSVQSISQLHVPGEFPRPRKEAESSLSNEAI</sequence>
<feature type="region of interest" description="Disordered" evidence="2">
    <location>
        <begin position="529"/>
        <end position="588"/>
    </location>
</feature>